<feature type="transmembrane region" description="Helical" evidence="1">
    <location>
        <begin position="100"/>
        <end position="126"/>
    </location>
</feature>
<dbReference type="EMBL" id="JADBGI010000032">
    <property type="protein sequence ID" value="MBE3001984.1"/>
    <property type="molecule type" value="Genomic_DNA"/>
</dbReference>
<protein>
    <submittedName>
        <fullName evidence="2">ABC transporter permease</fullName>
    </submittedName>
</protein>
<evidence type="ECO:0000313" key="3">
    <source>
        <dbReference type="Proteomes" id="UP000806528"/>
    </source>
</evidence>
<keyword evidence="1" id="KW-1133">Transmembrane helix</keyword>
<name>A0ABR9PDT5_9ACTN</name>
<keyword evidence="3" id="KW-1185">Reference proteome</keyword>
<reference evidence="2 3" key="1">
    <citation type="submission" date="2020-09" db="EMBL/GenBank/DDBJ databases">
        <title>Diversity and distribution of actinomycetes associated with coral in the coast of Hainan.</title>
        <authorList>
            <person name="Li F."/>
        </authorList>
    </citation>
    <scope>NUCLEOTIDE SEQUENCE [LARGE SCALE GENOMIC DNA]</scope>
    <source>
        <strain evidence="2 3">HNM0947</strain>
    </source>
</reference>
<sequence length="240" mass="24524">MRRLRAAPSVAVLVTGVVVLSSLAFFGADPAGTLHDPAARPWHRLIEGLALAAALVSPVLLAVLASRQVDIEHRGNGWLFQQTSGLPPGRLCRAKFAATGALVVAATALQSALVAAVGLAAGISVAFPAETWLSYTAALVVINLVLLALHTVLSACVPNQLVGLGVGVLGVFVTVSGSGMPPWLAHLVPPWGYYGLATPVDSVHSGVVDLDPHHLSIAALGVVGGALFLAATRLLDRGEA</sequence>
<proteinExistence type="predicted"/>
<dbReference type="RefSeq" id="WP_193124620.1">
    <property type="nucleotide sequence ID" value="NZ_JADBGI010000032.1"/>
</dbReference>
<keyword evidence="1" id="KW-0472">Membrane</keyword>
<keyword evidence="1" id="KW-0812">Transmembrane</keyword>
<feature type="transmembrane region" description="Helical" evidence="1">
    <location>
        <begin position="161"/>
        <end position="184"/>
    </location>
</feature>
<evidence type="ECO:0000256" key="1">
    <source>
        <dbReference type="SAM" id="Phobius"/>
    </source>
</evidence>
<evidence type="ECO:0000313" key="2">
    <source>
        <dbReference type="EMBL" id="MBE3001984.1"/>
    </source>
</evidence>
<dbReference type="Proteomes" id="UP000806528">
    <property type="component" value="Unassembled WGS sequence"/>
</dbReference>
<feature type="transmembrane region" description="Helical" evidence="1">
    <location>
        <begin position="132"/>
        <end position="149"/>
    </location>
</feature>
<feature type="transmembrane region" description="Helical" evidence="1">
    <location>
        <begin position="215"/>
        <end position="235"/>
    </location>
</feature>
<feature type="transmembrane region" description="Helical" evidence="1">
    <location>
        <begin position="48"/>
        <end position="65"/>
    </location>
</feature>
<accession>A0ABR9PDT5</accession>
<gene>
    <name evidence="2" type="ORF">IDM40_25285</name>
</gene>
<comment type="caution">
    <text evidence="2">The sequence shown here is derived from an EMBL/GenBank/DDBJ whole genome shotgun (WGS) entry which is preliminary data.</text>
</comment>
<organism evidence="2 3">
    <name type="scientific">Nocardiopsis coralli</name>
    <dbReference type="NCBI Taxonomy" id="2772213"/>
    <lineage>
        <taxon>Bacteria</taxon>
        <taxon>Bacillati</taxon>
        <taxon>Actinomycetota</taxon>
        <taxon>Actinomycetes</taxon>
        <taxon>Streptosporangiales</taxon>
        <taxon>Nocardiopsidaceae</taxon>
        <taxon>Nocardiopsis</taxon>
    </lineage>
</organism>